<protein>
    <submittedName>
        <fullName evidence="7">Trehalose utilization</fullName>
    </submittedName>
</protein>
<dbReference type="Gene3D" id="3.40.50.880">
    <property type="match status" value="1"/>
</dbReference>
<dbReference type="Pfam" id="PF06283">
    <property type="entry name" value="ThuA"/>
    <property type="match status" value="1"/>
</dbReference>
<keyword evidence="8" id="KW-1185">Reference proteome</keyword>
<evidence type="ECO:0000256" key="1">
    <source>
        <dbReference type="ARBA" id="ARBA00022617"/>
    </source>
</evidence>
<name>A0A5C6ASM0_9BACT</name>
<dbReference type="NCBIfam" id="TIGR02604">
    <property type="entry name" value="Piru_Ver_Nterm"/>
    <property type="match status" value="1"/>
</dbReference>
<dbReference type="PANTHER" id="PTHR33546">
    <property type="entry name" value="LARGE, MULTIFUNCTIONAL SECRETED PROTEIN-RELATED"/>
    <property type="match status" value="1"/>
</dbReference>
<dbReference type="NCBIfam" id="TIGR02603">
    <property type="entry name" value="CxxCH_TIGR02603"/>
    <property type="match status" value="1"/>
</dbReference>
<dbReference type="OrthoDB" id="230287at2"/>
<dbReference type="SUPFAM" id="SSF52317">
    <property type="entry name" value="Class I glutamine amidotransferase-like"/>
    <property type="match status" value="1"/>
</dbReference>
<keyword evidence="2 4" id="KW-0479">Metal-binding</keyword>
<dbReference type="InterPro" id="IPR029010">
    <property type="entry name" value="ThuA-like"/>
</dbReference>
<dbReference type="GO" id="GO:0009055">
    <property type="term" value="F:electron transfer activity"/>
    <property type="evidence" value="ECO:0007669"/>
    <property type="project" value="InterPro"/>
</dbReference>
<dbReference type="SUPFAM" id="SSF46626">
    <property type="entry name" value="Cytochrome c"/>
    <property type="match status" value="1"/>
</dbReference>
<dbReference type="GO" id="GO:0020037">
    <property type="term" value="F:heme binding"/>
    <property type="evidence" value="ECO:0007669"/>
    <property type="project" value="InterPro"/>
</dbReference>
<evidence type="ECO:0000256" key="4">
    <source>
        <dbReference type="PROSITE-ProRule" id="PRU00433"/>
    </source>
</evidence>
<dbReference type="InterPro" id="IPR011989">
    <property type="entry name" value="ARM-like"/>
</dbReference>
<dbReference type="SUPFAM" id="SSF48371">
    <property type="entry name" value="ARM repeat"/>
    <property type="match status" value="1"/>
</dbReference>
<feature type="domain" description="Cytochrome c" evidence="6">
    <location>
        <begin position="1131"/>
        <end position="1267"/>
    </location>
</feature>
<dbReference type="Proteomes" id="UP000320176">
    <property type="component" value="Unassembled WGS sequence"/>
</dbReference>
<dbReference type="Pfam" id="PF23500">
    <property type="entry name" value="DUF7133"/>
    <property type="match status" value="1"/>
</dbReference>
<keyword evidence="3 4" id="KW-0408">Iron</keyword>
<keyword evidence="5" id="KW-0732">Signal</keyword>
<dbReference type="Gene3D" id="1.25.10.10">
    <property type="entry name" value="Leucine-rich Repeat Variant"/>
    <property type="match status" value="1"/>
</dbReference>
<feature type="chain" id="PRO_5022726079" evidence="5">
    <location>
        <begin position="26"/>
        <end position="1457"/>
    </location>
</feature>
<dbReference type="InterPro" id="IPR009056">
    <property type="entry name" value="Cyt_c-like_dom"/>
</dbReference>
<dbReference type="InterPro" id="IPR013427">
    <property type="entry name" value="Haem-bd_dom_put"/>
</dbReference>
<accession>A0A5C6ASM0</accession>
<dbReference type="InterPro" id="IPR011042">
    <property type="entry name" value="6-blade_b-propeller_TolB-like"/>
</dbReference>
<organism evidence="7 8">
    <name type="scientific">Stieleria varia</name>
    <dbReference type="NCBI Taxonomy" id="2528005"/>
    <lineage>
        <taxon>Bacteria</taxon>
        <taxon>Pseudomonadati</taxon>
        <taxon>Planctomycetota</taxon>
        <taxon>Planctomycetia</taxon>
        <taxon>Pirellulales</taxon>
        <taxon>Pirellulaceae</taxon>
        <taxon>Stieleria</taxon>
    </lineage>
</organism>
<dbReference type="InterPro" id="IPR055557">
    <property type="entry name" value="DUF7133"/>
</dbReference>
<proteinExistence type="predicted"/>
<evidence type="ECO:0000256" key="5">
    <source>
        <dbReference type="SAM" id="SignalP"/>
    </source>
</evidence>
<sequence length="1457" mass="160756" precursor="true">MPRHGLFVLFTCVLLGLLSGGTATANHLDVLFLGDSGHHVPRQRFDQLQPEMAARDIRLVYTDDLADINADNLAMYDVLLLYANIDEITPSAEQAVMDYVNNGGGFVPLHCATFCFRNSPKMVALMGAQFQRHGTGVFRTEIQNNHPLMKSFGGFESWDETYVHHLHNEENRTVLSYRVDENGREPWTWIRTQGNGRVFYTAWGHDHRTWGNPGFVNLVERGVRWAAGDDQTSVPAYLVDAPFPIPEMNTVPADLKPFTYSEVGNKIPNYTPGQSWGTQGQPLSTMQDPLPAEESIKHAVVPKGFHLELFAADPDIQGKPIAMSWDERGRLWIAETYDYPNELQPEGKGRDRIRILEDTDGDWKADKFTVFAEKLSIPTSITFDRGSVIVHDGTRTLRLTDTDGDDKADQREVIFEGWNQGDTHGGVSNFQYGLDNWIWAMQGYNDSRPKNDKIDDDDAVSFRNGFFRFRPDGGEVEFIRSTDNNTWGLGISEEGIIFGSTANHNPSVYMPIANRYYERVRGWTPNLRLGTIAKDHLFSPITDKVRQVDHHGGFTAAAGHALYTARNYPQPWWNRTAFVAGPTGHLLATFVIKPDGSDFHSSNEFNLFASDDEWTAPIMGEVGPDGNVWVIDWYNYIIQHNPTPRGFETGKGNAYKSDLRDKKHGRIYRVVYDDAPDRKPRSLKNADAQTLVKTLADNNMFWRRQAQRLLVERGKDDVQDPLIALVNDTSTDEIGLNPGAIHALWTMHGLGMLDGQHPKATQAALAALKHPSAGVRRNALAVLPNIAESTQAVVDGDLLSDSDAQVRLAALLALSDLPPSTAAGAAILAMSQDKSLVDRWIGDAIVSAAANNAFGFLTAVAGLTSDPGSSVLDSTRVITEHYARGAPVDSIAPLFQALQNAPVDTASWIIDGLAQGWTTEESPEMTDALVSAMDQLLQKAPASSQGNLVKLGRLWGSEHFKKYAAEINATLLAQVQDESLAMNKRIAAATEMVRFGAADDDTLFDLLDCITPQAAPELAGGIMQAIGEHRSPELGEELVDRFDSFTPKLRSQGLAVLLQRPERTRAMLAAIDSGAIQVSELSLDQRQSLLDHPENAIRRSAREILSRGGAVPNADRQAVMESLISVTKATGNVENGMAVFTKNCVNCHLHGKLPGLGKRIGPDLTGMAVHPKAELLTHILDPNRDVEGNYRAYNVIKADGTVLVGLLASESRTAIEIYNSQGEKLPILREDIEALKASTKSLMPEGFEKQITAPELTDLLEFLTERGRFVPVDLRKAATIASDRGMFNSKEGDLERLIFRDWSNKEFEGVPFALIDPQDGKVANTILLYGPAGAMCRTMPRQVNVPCNTATRMIHMLGGVSGWGFPYGEKDSVSMIVKLNYADGESEQIELKNGVHFADYIRRVDVPESKFAFAVRNQQVRYLTVTPTRSEVIESIDFIKGPDGTAPVVIAVTLETL</sequence>
<dbReference type="Gene3D" id="2.120.10.30">
    <property type="entry name" value="TolB, C-terminal domain"/>
    <property type="match status" value="1"/>
</dbReference>
<dbReference type="GO" id="GO:0046872">
    <property type="term" value="F:metal ion binding"/>
    <property type="evidence" value="ECO:0007669"/>
    <property type="project" value="UniProtKB-KW"/>
</dbReference>
<dbReference type="PANTHER" id="PTHR33546:SF1">
    <property type="entry name" value="LARGE, MULTIFUNCTIONAL SECRETED PROTEIN"/>
    <property type="match status" value="1"/>
</dbReference>
<evidence type="ECO:0000256" key="3">
    <source>
        <dbReference type="ARBA" id="ARBA00023004"/>
    </source>
</evidence>
<dbReference type="InterPro" id="IPR036909">
    <property type="entry name" value="Cyt_c-like_dom_sf"/>
</dbReference>
<dbReference type="InterPro" id="IPR029062">
    <property type="entry name" value="Class_I_gatase-like"/>
</dbReference>
<dbReference type="InterPro" id="IPR011041">
    <property type="entry name" value="Quinoprot_gluc/sorb_DH_b-prop"/>
</dbReference>
<dbReference type="PROSITE" id="PS51007">
    <property type="entry name" value="CYTC"/>
    <property type="match status" value="1"/>
</dbReference>
<evidence type="ECO:0000256" key="2">
    <source>
        <dbReference type="ARBA" id="ARBA00022723"/>
    </source>
</evidence>
<keyword evidence="1 4" id="KW-0349">Heme</keyword>
<evidence type="ECO:0000259" key="6">
    <source>
        <dbReference type="PROSITE" id="PS51007"/>
    </source>
</evidence>
<evidence type="ECO:0000313" key="8">
    <source>
        <dbReference type="Proteomes" id="UP000320176"/>
    </source>
</evidence>
<evidence type="ECO:0000313" key="7">
    <source>
        <dbReference type="EMBL" id="TWU02985.1"/>
    </source>
</evidence>
<dbReference type="SUPFAM" id="SSF50952">
    <property type="entry name" value="Soluble quinoprotein glucose dehydrogenase"/>
    <property type="match status" value="1"/>
</dbReference>
<comment type="caution">
    <text evidence="7">The sequence shown here is derived from an EMBL/GenBank/DDBJ whole genome shotgun (WGS) entry which is preliminary data.</text>
</comment>
<reference evidence="7 8" key="1">
    <citation type="submission" date="2019-02" db="EMBL/GenBank/DDBJ databases">
        <title>Deep-cultivation of Planctomycetes and their phenomic and genomic characterization uncovers novel biology.</title>
        <authorList>
            <person name="Wiegand S."/>
            <person name="Jogler M."/>
            <person name="Boedeker C."/>
            <person name="Pinto D."/>
            <person name="Vollmers J."/>
            <person name="Rivas-Marin E."/>
            <person name="Kohn T."/>
            <person name="Peeters S.H."/>
            <person name="Heuer A."/>
            <person name="Rast P."/>
            <person name="Oberbeckmann S."/>
            <person name="Bunk B."/>
            <person name="Jeske O."/>
            <person name="Meyerdierks A."/>
            <person name="Storesund J.E."/>
            <person name="Kallscheuer N."/>
            <person name="Luecker S."/>
            <person name="Lage O.M."/>
            <person name="Pohl T."/>
            <person name="Merkel B.J."/>
            <person name="Hornburger P."/>
            <person name="Mueller R.-W."/>
            <person name="Bruemmer F."/>
            <person name="Labrenz M."/>
            <person name="Spormann A.M."/>
            <person name="Op Den Camp H."/>
            <person name="Overmann J."/>
            <person name="Amann R."/>
            <person name="Jetten M.S.M."/>
            <person name="Mascher T."/>
            <person name="Medema M.H."/>
            <person name="Devos D.P."/>
            <person name="Kaster A.-K."/>
            <person name="Ovreas L."/>
            <person name="Rohde M."/>
            <person name="Galperin M.Y."/>
            <person name="Jogler C."/>
        </authorList>
    </citation>
    <scope>NUCLEOTIDE SEQUENCE [LARGE SCALE GENOMIC DNA]</scope>
    <source>
        <strain evidence="7 8">Pla52n</strain>
    </source>
</reference>
<feature type="signal peptide" evidence="5">
    <location>
        <begin position="1"/>
        <end position="25"/>
    </location>
</feature>
<dbReference type="InterPro" id="IPR016024">
    <property type="entry name" value="ARM-type_fold"/>
</dbReference>
<gene>
    <name evidence="7" type="ORF">Pla52n_40740</name>
</gene>
<dbReference type="InterPro" id="IPR013428">
    <property type="entry name" value="Membrane-bound_put_N"/>
</dbReference>
<dbReference type="Gene3D" id="1.10.760.10">
    <property type="entry name" value="Cytochrome c-like domain"/>
    <property type="match status" value="1"/>
</dbReference>
<dbReference type="EMBL" id="SJPN01000004">
    <property type="protein sequence ID" value="TWU02985.1"/>
    <property type="molecule type" value="Genomic_DNA"/>
</dbReference>